<comment type="caution">
    <text evidence="1">The sequence shown here is derived from an EMBL/GenBank/DDBJ whole genome shotgun (WGS) entry which is preliminary data.</text>
</comment>
<dbReference type="Proteomes" id="UP000024635">
    <property type="component" value="Unassembled WGS sequence"/>
</dbReference>
<organism evidence="1 2">
    <name type="scientific">Ancylostoma ceylanicum</name>
    <dbReference type="NCBI Taxonomy" id="53326"/>
    <lineage>
        <taxon>Eukaryota</taxon>
        <taxon>Metazoa</taxon>
        <taxon>Ecdysozoa</taxon>
        <taxon>Nematoda</taxon>
        <taxon>Chromadorea</taxon>
        <taxon>Rhabditida</taxon>
        <taxon>Rhabditina</taxon>
        <taxon>Rhabditomorpha</taxon>
        <taxon>Strongyloidea</taxon>
        <taxon>Ancylostomatidae</taxon>
        <taxon>Ancylostomatinae</taxon>
        <taxon>Ancylostoma</taxon>
    </lineage>
</organism>
<reference evidence="2" key="1">
    <citation type="journal article" date="2015" name="Nat. Genet.">
        <title>The genome and transcriptome of the zoonotic hookworm Ancylostoma ceylanicum identify infection-specific gene families.</title>
        <authorList>
            <person name="Schwarz E.M."/>
            <person name="Hu Y."/>
            <person name="Antoshechkin I."/>
            <person name="Miller M.M."/>
            <person name="Sternberg P.W."/>
            <person name="Aroian R.V."/>
        </authorList>
    </citation>
    <scope>NUCLEOTIDE SEQUENCE</scope>
    <source>
        <strain evidence="2">HY135</strain>
    </source>
</reference>
<evidence type="ECO:0000313" key="1">
    <source>
        <dbReference type="EMBL" id="EYC17184.1"/>
    </source>
</evidence>
<sequence length="80" mass="9554">MSYSLLLSPIHMNSFLRYSKDEKADVYCTELSAYNAFVRVLHRNLTRTLEREIMEAREIRRHEPKINTREELSDVPRLIS</sequence>
<gene>
    <name evidence="1" type="primary">Acey_s0031.g2321</name>
    <name evidence="1" type="ORF">Y032_0031g2321</name>
</gene>
<name>A0A016UP62_9BILA</name>
<proteinExistence type="predicted"/>
<dbReference type="EMBL" id="JARK01001367">
    <property type="protein sequence ID" value="EYC17184.1"/>
    <property type="molecule type" value="Genomic_DNA"/>
</dbReference>
<keyword evidence="2" id="KW-1185">Reference proteome</keyword>
<evidence type="ECO:0000313" key="2">
    <source>
        <dbReference type="Proteomes" id="UP000024635"/>
    </source>
</evidence>
<protein>
    <submittedName>
        <fullName evidence="1">Uncharacterized protein</fullName>
    </submittedName>
</protein>
<accession>A0A016UP62</accession>
<dbReference type="AlphaFoldDB" id="A0A016UP62"/>